<feature type="transmembrane region" description="Helical" evidence="1">
    <location>
        <begin position="64"/>
        <end position="91"/>
    </location>
</feature>
<feature type="transmembrane region" description="Helical" evidence="1">
    <location>
        <begin position="131"/>
        <end position="157"/>
    </location>
</feature>
<feature type="transmembrane region" description="Helical" evidence="1">
    <location>
        <begin position="103"/>
        <end position="125"/>
    </location>
</feature>
<dbReference type="Pfam" id="PF07456">
    <property type="entry name" value="Hpre_diP_synt_I"/>
    <property type="match status" value="1"/>
</dbReference>
<keyword evidence="3" id="KW-1185">Reference proteome</keyword>
<dbReference type="Proteomes" id="UP000787672">
    <property type="component" value="Unassembled WGS sequence"/>
</dbReference>
<evidence type="ECO:0000313" key="2">
    <source>
        <dbReference type="EMBL" id="MBU5626117.1"/>
    </source>
</evidence>
<accession>A0ABS6F781</accession>
<dbReference type="InterPro" id="IPR014535">
    <property type="entry name" value="Hpre_diP_synt_I"/>
</dbReference>
<name>A0ABS6F781_9FIRM</name>
<gene>
    <name evidence="2" type="ORF">KQI82_04170</name>
</gene>
<proteinExistence type="predicted"/>
<dbReference type="RefSeq" id="WP_216559090.1">
    <property type="nucleotide sequence ID" value="NZ_JAHLQN010000001.1"/>
</dbReference>
<dbReference type="InterPro" id="IPR010898">
    <property type="entry name" value="Hpre_diP_synth_I"/>
</dbReference>
<dbReference type="EMBL" id="JAHLQN010000001">
    <property type="protein sequence ID" value="MBU5626117.1"/>
    <property type="molecule type" value="Genomic_DNA"/>
</dbReference>
<protein>
    <submittedName>
        <fullName evidence="2">Gx transporter family protein</fullName>
    </submittedName>
</protein>
<sequence>MRTKKLAEPALLATIALTIFMVELRIPNPIPIPGVKLGLANIVTVYAVYRYRPGDVLLLVLTRIILGAIFGGNLMALLYSLSGGLLCLCGMIPLRHVIPAQMLWAASVLGAVLHNVGQILAAFAVTGTSGIFIYFPFLLVSGCCTGLFTGLCAQFLVKRVFPAAQPVGTYPQSI</sequence>
<dbReference type="PIRSF" id="PIRSF027391">
    <property type="entry name" value="Hpre_diP_synt_I"/>
    <property type="match status" value="1"/>
</dbReference>
<comment type="caution">
    <text evidence="2">The sequence shown here is derived from an EMBL/GenBank/DDBJ whole genome shotgun (WGS) entry which is preliminary data.</text>
</comment>
<reference evidence="2 3" key="1">
    <citation type="submission" date="2021-06" db="EMBL/GenBank/DDBJ databases">
        <authorList>
            <person name="Sun Q."/>
            <person name="Li D."/>
        </authorList>
    </citation>
    <scope>NUCLEOTIDE SEQUENCE [LARGE SCALE GENOMIC DNA]</scope>
    <source>
        <strain evidence="2 3">MSJ-2</strain>
    </source>
</reference>
<keyword evidence="1" id="KW-0812">Transmembrane</keyword>
<evidence type="ECO:0000313" key="3">
    <source>
        <dbReference type="Proteomes" id="UP000787672"/>
    </source>
</evidence>
<evidence type="ECO:0000256" key="1">
    <source>
        <dbReference type="SAM" id="Phobius"/>
    </source>
</evidence>
<keyword evidence="1" id="KW-1133">Transmembrane helix</keyword>
<organism evidence="2 3">
    <name type="scientific">Dysosmobacter acutus</name>
    <dbReference type="NCBI Taxonomy" id="2841504"/>
    <lineage>
        <taxon>Bacteria</taxon>
        <taxon>Bacillati</taxon>
        <taxon>Bacillota</taxon>
        <taxon>Clostridia</taxon>
        <taxon>Eubacteriales</taxon>
        <taxon>Oscillospiraceae</taxon>
        <taxon>Dysosmobacter</taxon>
    </lineage>
</organism>
<keyword evidence="1" id="KW-0472">Membrane</keyword>